<dbReference type="AlphaFoldDB" id="A0A090YUV1"/>
<protein>
    <submittedName>
        <fullName evidence="9">Spore germination family protein</fullName>
    </submittedName>
    <submittedName>
        <fullName evidence="10">Spore gernimation protein</fullName>
    </submittedName>
</protein>
<comment type="caution">
    <text evidence="9">The sequence shown here is derived from an EMBL/GenBank/DDBJ whole genome shotgun (WGS) entry which is preliminary data.</text>
</comment>
<keyword evidence="12" id="KW-1185">Reference proteome</keyword>
<evidence type="ECO:0000256" key="4">
    <source>
        <dbReference type="ARBA" id="ARBA00022544"/>
    </source>
</evidence>
<keyword evidence="5 8" id="KW-0812">Transmembrane</keyword>
<dbReference type="PATRIC" id="fig|1405.8.peg.711"/>
<evidence type="ECO:0000256" key="1">
    <source>
        <dbReference type="ARBA" id="ARBA00004141"/>
    </source>
</evidence>
<comment type="subcellular location">
    <subcellularLocation>
        <location evidence="1">Membrane</location>
        <topology evidence="1">Multi-pass membrane protein</topology>
    </subcellularLocation>
</comment>
<dbReference type="EMBL" id="JMQC01000008">
    <property type="protein sequence ID" value="KFN02180.1"/>
    <property type="molecule type" value="Genomic_DNA"/>
</dbReference>
<evidence type="ECO:0000256" key="2">
    <source>
        <dbReference type="ARBA" id="ARBA00007998"/>
    </source>
</evidence>
<gene>
    <name evidence="10" type="ORF">D0U04_27325</name>
    <name evidence="9" type="ORF">DJ93_536</name>
</gene>
<evidence type="ECO:0000313" key="9">
    <source>
        <dbReference type="EMBL" id="KFN02180.1"/>
    </source>
</evidence>
<feature type="transmembrane region" description="Helical" evidence="8">
    <location>
        <begin position="34"/>
        <end position="52"/>
    </location>
</feature>
<keyword evidence="4" id="KW-0309">Germination</keyword>
<dbReference type="GO" id="GO:0009847">
    <property type="term" value="P:spore germination"/>
    <property type="evidence" value="ECO:0007669"/>
    <property type="project" value="InterPro"/>
</dbReference>
<feature type="transmembrane region" description="Helical" evidence="8">
    <location>
        <begin position="143"/>
        <end position="164"/>
    </location>
</feature>
<keyword evidence="6 8" id="KW-1133">Transmembrane helix</keyword>
<evidence type="ECO:0000256" key="7">
    <source>
        <dbReference type="ARBA" id="ARBA00023136"/>
    </source>
</evidence>
<evidence type="ECO:0000256" key="6">
    <source>
        <dbReference type="ARBA" id="ARBA00022989"/>
    </source>
</evidence>
<evidence type="ECO:0000313" key="12">
    <source>
        <dbReference type="Proteomes" id="UP000264294"/>
    </source>
</evidence>
<reference evidence="10 12" key="2">
    <citation type="submission" date="2018-08" db="EMBL/GenBank/DDBJ databases">
        <title>Bacillus clarus sp. nov. strain PS00077A.</title>
        <authorList>
            <person name="Mendez Acevedo M."/>
            <person name="Carroll L."/>
            <person name="Mukherjee M."/>
            <person name="Wiedmann M."/>
            <person name="Kovac J."/>
        </authorList>
    </citation>
    <scope>NUCLEOTIDE SEQUENCE [LARGE SCALE GENOMIC DNA]</scope>
    <source>
        <strain evidence="10 12">PS00077A</strain>
    </source>
</reference>
<dbReference type="Proteomes" id="UP000029389">
    <property type="component" value="Unassembled WGS sequence"/>
</dbReference>
<evidence type="ECO:0000313" key="11">
    <source>
        <dbReference type="Proteomes" id="UP000029389"/>
    </source>
</evidence>
<dbReference type="NCBIfam" id="TIGR00912">
    <property type="entry name" value="2A0309"/>
    <property type="match status" value="1"/>
</dbReference>
<dbReference type="Proteomes" id="UP000264294">
    <property type="component" value="Unassembled WGS sequence"/>
</dbReference>
<reference evidence="9 11" key="1">
    <citation type="submission" date="2014-04" db="EMBL/GenBank/DDBJ databases">
        <authorList>
            <person name="Bishop-Lilly K.A."/>
            <person name="Broomall S.M."/>
            <person name="Chain P.S."/>
            <person name="Chertkov O."/>
            <person name="Coyne S.R."/>
            <person name="Daligault H.E."/>
            <person name="Davenport K.W."/>
            <person name="Erkkila T."/>
            <person name="Frey K.G."/>
            <person name="Gibbons H.S."/>
            <person name="Gu W."/>
            <person name="Jaissle J."/>
            <person name="Johnson S.L."/>
            <person name="Koroleva G.I."/>
            <person name="Ladner J.T."/>
            <person name="Lo C.-C."/>
            <person name="Minogue T.D."/>
            <person name="Munk C."/>
            <person name="Palacios G.F."/>
            <person name="Redden C.L."/>
            <person name="Rosenzweig C.N."/>
            <person name="Scholz M.B."/>
            <person name="Teshima H."/>
            <person name="Xu Y."/>
        </authorList>
    </citation>
    <scope>NUCLEOTIDE SEQUENCE [LARGE SCALE GENOMIC DNA]</scope>
    <source>
        <strain evidence="9 11">BHP</strain>
    </source>
</reference>
<feature type="transmembrane region" description="Helical" evidence="8">
    <location>
        <begin position="304"/>
        <end position="322"/>
    </location>
</feature>
<evidence type="ECO:0000256" key="8">
    <source>
        <dbReference type="SAM" id="Phobius"/>
    </source>
</evidence>
<organism evidence="9 11">
    <name type="scientific">Bacillus clarus</name>
    <dbReference type="NCBI Taxonomy" id="2338372"/>
    <lineage>
        <taxon>Bacteria</taxon>
        <taxon>Bacillati</taxon>
        <taxon>Bacillota</taxon>
        <taxon>Bacilli</taxon>
        <taxon>Bacillales</taxon>
        <taxon>Bacillaceae</taxon>
        <taxon>Bacillus</taxon>
        <taxon>Bacillus cereus group</taxon>
    </lineage>
</organism>
<evidence type="ECO:0000313" key="10">
    <source>
        <dbReference type="EMBL" id="RFT62709.1"/>
    </source>
</evidence>
<feature type="transmembrane region" description="Helical" evidence="8">
    <location>
        <begin position="184"/>
        <end position="203"/>
    </location>
</feature>
<keyword evidence="7 8" id="KW-0472">Membrane</keyword>
<evidence type="ECO:0000256" key="5">
    <source>
        <dbReference type="ARBA" id="ARBA00022692"/>
    </source>
</evidence>
<proteinExistence type="inferred from homology"/>
<dbReference type="RefSeq" id="WP_042984120.1">
    <property type="nucleotide sequence ID" value="NZ_JMQC01000008.1"/>
</dbReference>
<feature type="transmembrane region" description="Helical" evidence="8">
    <location>
        <begin position="112"/>
        <end position="131"/>
    </location>
</feature>
<feature type="transmembrane region" description="Helical" evidence="8">
    <location>
        <begin position="64"/>
        <end position="92"/>
    </location>
</feature>
<sequence>MQINKNQLFVLIILFEIGSTTLFALGIDTAKQDAWLAILIAFFVGCGLLWIYTDIQKYYFEQHWGGILTAVLGRWISKPVILMYALYFIYIASLNLFDFGMSTVITVLPGTPIQVVLALMVMLIIYIVVFLNIEVLSRTAEILMPVFLFFLIAIYILVIVSGIFDFKNLLPVLENKAKTIMGTALFSIVNFPFGEMVVFLMYWHHMNSKQIIRKTSFLAFGISGVFIIISNIIIIAVLGVSVATIADIPLFHVIQKINIGNFITRLDPLGIVILFIGGFFKMVLHFYAGLILLQSLFKIAHNKWIIVIICISFWGFTYFHFPNVVFQRWVGLKVMIPYIHTIFQIIIPCLILLLLRIKCKKQTNQNEHGQ</sequence>
<dbReference type="GO" id="GO:0016020">
    <property type="term" value="C:membrane"/>
    <property type="evidence" value="ECO:0007669"/>
    <property type="project" value="UniProtKB-SubCell"/>
</dbReference>
<feature type="transmembrane region" description="Helical" evidence="8">
    <location>
        <begin position="215"/>
        <end position="248"/>
    </location>
</feature>
<dbReference type="InterPro" id="IPR004761">
    <property type="entry name" value="Spore_GerAB"/>
</dbReference>
<evidence type="ECO:0000256" key="3">
    <source>
        <dbReference type="ARBA" id="ARBA00022448"/>
    </source>
</evidence>
<accession>A0A090YUV1</accession>
<dbReference type="PANTHER" id="PTHR34975">
    <property type="entry name" value="SPORE GERMINATION PROTEIN A2"/>
    <property type="match status" value="1"/>
</dbReference>
<dbReference type="PANTHER" id="PTHR34975:SF2">
    <property type="entry name" value="SPORE GERMINATION PROTEIN A2"/>
    <property type="match status" value="1"/>
</dbReference>
<keyword evidence="3" id="KW-0813">Transport</keyword>
<feature type="transmembrane region" description="Helical" evidence="8">
    <location>
        <begin position="268"/>
        <end position="292"/>
    </location>
</feature>
<name>A0A090YUV1_9BACI</name>
<dbReference type="Pfam" id="PF03845">
    <property type="entry name" value="Spore_permease"/>
    <property type="match status" value="1"/>
</dbReference>
<dbReference type="EMBL" id="QVOD01000062">
    <property type="protein sequence ID" value="RFT62709.1"/>
    <property type="molecule type" value="Genomic_DNA"/>
</dbReference>
<feature type="transmembrane region" description="Helical" evidence="8">
    <location>
        <begin position="334"/>
        <end position="355"/>
    </location>
</feature>
<comment type="similarity">
    <text evidence="2">Belongs to the amino acid-polyamine-organocation (APC) superfamily. Spore germination protein (SGP) (TC 2.A.3.9) family.</text>
</comment>